<gene>
    <name evidence="2" type="ORF">BC962_3201</name>
</gene>
<feature type="transmembrane region" description="Helical" evidence="1">
    <location>
        <begin position="21"/>
        <end position="39"/>
    </location>
</feature>
<comment type="caution">
    <text evidence="2">The sequence shown here is derived from an EMBL/GenBank/DDBJ whole genome shotgun (WGS) entry which is preliminary data.</text>
</comment>
<sequence>MRKIKSKFQIIEIGKFRFYSGILIGFGYGFIINILLRLLTKTKDITYAIVDGNWTKFLNSELTFYNSFLIGLIAASIGFCFTTYIWMSNIKVKNRKEKLKTQYAQINAIFTFGIIFLVLLRFYQIYFQFNFDGFSLNLEEEYGIFLYFLPIYMFMNNWNNISRIYIVKQPLLISTMILILFGLVLS</sequence>
<evidence type="ECO:0000313" key="2">
    <source>
        <dbReference type="EMBL" id="RKS42534.1"/>
    </source>
</evidence>
<dbReference type="Proteomes" id="UP000276282">
    <property type="component" value="Unassembled WGS sequence"/>
</dbReference>
<keyword evidence="1" id="KW-1133">Transmembrane helix</keyword>
<accession>A0A495NVV1</accession>
<reference evidence="2 3" key="1">
    <citation type="submission" date="2018-10" db="EMBL/GenBank/DDBJ databases">
        <title>Genomic Encyclopedia of Archaeal and Bacterial Type Strains, Phase II (KMG-II): from individual species to whole genera.</title>
        <authorList>
            <person name="Goeker M."/>
        </authorList>
    </citation>
    <scope>NUCLEOTIDE SEQUENCE [LARGE SCALE GENOMIC DNA]</scope>
    <source>
        <strain evidence="2 3">DSM 19839</strain>
    </source>
</reference>
<protein>
    <submittedName>
        <fullName evidence="2">Uncharacterized protein</fullName>
    </submittedName>
</protein>
<name>A0A495NVV1_9FLAO</name>
<feature type="transmembrane region" description="Helical" evidence="1">
    <location>
        <begin position="108"/>
        <end position="127"/>
    </location>
</feature>
<dbReference type="OrthoDB" id="1428480at2"/>
<keyword evidence="1" id="KW-0472">Membrane</keyword>
<dbReference type="AlphaFoldDB" id="A0A495NVV1"/>
<dbReference type="RefSeq" id="WP_121346987.1">
    <property type="nucleotide sequence ID" value="NZ_RBLG01000008.1"/>
</dbReference>
<evidence type="ECO:0000256" key="1">
    <source>
        <dbReference type="SAM" id="Phobius"/>
    </source>
</evidence>
<feature type="transmembrane region" description="Helical" evidence="1">
    <location>
        <begin position="165"/>
        <end position="185"/>
    </location>
</feature>
<keyword evidence="1" id="KW-0812">Transmembrane</keyword>
<keyword evidence="3" id="KW-1185">Reference proteome</keyword>
<organism evidence="2 3">
    <name type="scientific">Gillisia mitskevichiae</name>
    <dbReference type="NCBI Taxonomy" id="270921"/>
    <lineage>
        <taxon>Bacteria</taxon>
        <taxon>Pseudomonadati</taxon>
        <taxon>Bacteroidota</taxon>
        <taxon>Flavobacteriia</taxon>
        <taxon>Flavobacteriales</taxon>
        <taxon>Flavobacteriaceae</taxon>
        <taxon>Gillisia</taxon>
    </lineage>
</organism>
<evidence type="ECO:0000313" key="3">
    <source>
        <dbReference type="Proteomes" id="UP000276282"/>
    </source>
</evidence>
<dbReference type="EMBL" id="RBLG01000008">
    <property type="protein sequence ID" value="RKS42534.1"/>
    <property type="molecule type" value="Genomic_DNA"/>
</dbReference>
<proteinExistence type="predicted"/>
<feature type="transmembrane region" description="Helical" evidence="1">
    <location>
        <begin position="64"/>
        <end position="87"/>
    </location>
</feature>